<evidence type="ECO:0000313" key="2">
    <source>
        <dbReference type="EMBL" id="CAL1677171.1"/>
    </source>
</evidence>
<accession>A0AAV2NCT0</accession>
<dbReference type="GO" id="GO:0008270">
    <property type="term" value="F:zinc ion binding"/>
    <property type="evidence" value="ECO:0007669"/>
    <property type="project" value="InterPro"/>
</dbReference>
<dbReference type="PANTHER" id="PTHR13491:SF0">
    <property type="entry name" value="ZINC FINGER CCHC DOMAIN-CONTAINING PROTEIN 10"/>
    <property type="match status" value="1"/>
</dbReference>
<dbReference type="InterPro" id="IPR039715">
    <property type="entry name" value="ZCCHC10"/>
</dbReference>
<dbReference type="PANTHER" id="PTHR13491">
    <property type="entry name" value="ZCCHC10 PROTEIN"/>
    <property type="match status" value="1"/>
</dbReference>
<dbReference type="AlphaFoldDB" id="A0AAV2NCT0"/>
<evidence type="ECO:0008006" key="4">
    <source>
        <dbReference type="Google" id="ProtNLM"/>
    </source>
</evidence>
<dbReference type="InterPro" id="IPR036875">
    <property type="entry name" value="Znf_CCHC_sf"/>
</dbReference>
<sequence>MSSNGIKLLKKADPFPQGIRCQKCLEMGHWSYECTGKRKYLHRSSRTSQLKKALQQKQDVNTQVQNRETTKNHVKKKMRLEESSSSSDSSSSSSEDSSSSESSSSTSSSEYNSTESDSSDSVSSNSSSNSLSSSSSSP</sequence>
<proteinExistence type="predicted"/>
<dbReference type="Proteomes" id="UP001497644">
    <property type="component" value="Chromosome 12"/>
</dbReference>
<keyword evidence="3" id="KW-1185">Reference proteome</keyword>
<organism evidence="2 3">
    <name type="scientific">Lasius platythorax</name>
    <dbReference type="NCBI Taxonomy" id="488582"/>
    <lineage>
        <taxon>Eukaryota</taxon>
        <taxon>Metazoa</taxon>
        <taxon>Ecdysozoa</taxon>
        <taxon>Arthropoda</taxon>
        <taxon>Hexapoda</taxon>
        <taxon>Insecta</taxon>
        <taxon>Pterygota</taxon>
        <taxon>Neoptera</taxon>
        <taxon>Endopterygota</taxon>
        <taxon>Hymenoptera</taxon>
        <taxon>Apocrita</taxon>
        <taxon>Aculeata</taxon>
        <taxon>Formicoidea</taxon>
        <taxon>Formicidae</taxon>
        <taxon>Formicinae</taxon>
        <taxon>Lasius</taxon>
        <taxon>Lasius</taxon>
    </lineage>
</organism>
<evidence type="ECO:0000313" key="3">
    <source>
        <dbReference type="Proteomes" id="UP001497644"/>
    </source>
</evidence>
<dbReference type="SUPFAM" id="SSF57756">
    <property type="entry name" value="Retrovirus zinc finger-like domains"/>
    <property type="match status" value="1"/>
</dbReference>
<protein>
    <recommendedName>
        <fullName evidence="4">Zinc finger CCHC domain-containing protein 10</fullName>
    </recommendedName>
</protein>
<feature type="compositionally biased region" description="Low complexity" evidence="1">
    <location>
        <begin position="83"/>
        <end position="138"/>
    </location>
</feature>
<reference evidence="2" key="1">
    <citation type="submission" date="2024-04" db="EMBL/GenBank/DDBJ databases">
        <authorList>
            <consortium name="Molecular Ecology Group"/>
        </authorList>
    </citation>
    <scope>NUCLEOTIDE SEQUENCE</scope>
</reference>
<evidence type="ECO:0000256" key="1">
    <source>
        <dbReference type="SAM" id="MobiDB-lite"/>
    </source>
</evidence>
<dbReference type="Pfam" id="PF13917">
    <property type="entry name" value="zf-CCHC_3"/>
    <property type="match status" value="1"/>
</dbReference>
<dbReference type="GO" id="GO:0003676">
    <property type="term" value="F:nucleic acid binding"/>
    <property type="evidence" value="ECO:0007669"/>
    <property type="project" value="InterPro"/>
</dbReference>
<dbReference type="EMBL" id="OZ034835">
    <property type="protein sequence ID" value="CAL1677171.1"/>
    <property type="molecule type" value="Genomic_DNA"/>
</dbReference>
<name>A0AAV2NCT0_9HYME</name>
<gene>
    <name evidence="2" type="ORF">LPLAT_LOCUS3228</name>
</gene>
<feature type="compositionally biased region" description="Polar residues" evidence="1">
    <location>
        <begin position="46"/>
        <end position="67"/>
    </location>
</feature>
<feature type="region of interest" description="Disordered" evidence="1">
    <location>
        <begin position="41"/>
        <end position="138"/>
    </location>
</feature>